<evidence type="ECO:0000256" key="2">
    <source>
        <dbReference type="ARBA" id="ARBA00003015"/>
    </source>
</evidence>
<dbReference type="Gene3D" id="3.40.50.150">
    <property type="entry name" value="Vaccinia Virus protein VP39"/>
    <property type="match status" value="1"/>
</dbReference>
<reference evidence="10" key="1">
    <citation type="journal article" date="2019" name="Int. J. Syst. Evol. Microbiol.">
        <title>The Global Catalogue of Microorganisms (GCM) 10K type strain sequencing project: providing services to taxonomists for standard genome sequencing and annotation.</title>
        <authorList>
            <consortium name="The Broad Institute Genomics Platform"/>
            <consortium name="The Broad Institute Genome Sequencing Center for Infectious Disease"/>
            <person name="Wu L."/>
            <person name="Ma J."/>
        </authorList>
    </citation>
    <scope>NUCLEOTIDE SEQUENCE [LARGE SCALE GENOMIC DNA]</scope>
    <source>
        <strain evidence="10">JCM 17738</strain>
    </source>
</reference>
<comment type="caution">
    <text evidence="7">Lacks conserved residue(s) required for the propagation of feature annotation.</text>
</comment>
<dbReference type="SUPFAM" id="SSF53335">
    <property type="entry name" value="S-adenosyl-L-methionine-dependent methyltransferases"/>
    <property type="match status" value="1"/>
</dbReference>
<dbReference type="EC" id="2.1.1.33" evidence="7"/>
<dbReference type="InterPro" id="IPR003358">
    <property type="entry name" value="tRNA_(Gua-N-7)_MeTrfase_Trmb"/>
</dbReference>
<dbReference type="PROSITE" id="PS51625">
    <property type="entry name" value="SAM_MT_TRMB"/>
    <property type="match status" value="1"/>
</dbReference>
<feature type="region of interest" description="Disordered" evidence="8">
    <location>
        <begin position="32"/>
        <end position="52"/>
    </location>
</feature>
<sequence length="256" mass="27294">MGAVPAPEPLAAEAVEAVEVDLAAEADADLAAEADPLPAPPNGIRTFTPRWRNSPLTDERMARLMPARALPDGPLVPEVAFGRTSPVVVEIGSGHGAAAIAFCTAHPEADLIAVEVHVPGVARMLALAEDAGVENLWVHPGDALPFLTERVSPGSLAAVHLFFPDPWPKNKHAKRRFVQQHTLALIASRLEVGGQLLIATDIDSYAAHSRAQLAEHGRWDVVEGVRPPWRPDAGFEAKGVRAGRVVSELRATLRPL</sequence>
<evidence type="ECO:0000256" key="8">
    <source>
        <dbReference type="SAM" id="MobiDB-lite"/>
    </source>
</evidence>
<dbReference type="RefSeq" id="WP_246197016.1">
    <property type="nucleotide sequence ID" value="NZ_BAABFX010000027.1"/>
</dbReference>
<dbReference type="Proteomes" id="UP001500390">
    <property type="component" value="Unassembled WGS sequence"/>
</dbReference>
<evidence type="ECO:0000256" key="1">
    <source>
        <dbReference type="ARBA" id="ARBA00000142"/>
    </source>
</evidence>
<keyword evidence="6 7" id="KW-0819">tRNA processing</keyword>
<comment type="similarity">
    <text evidence="7">Belongs to the class I-like SAM-binding methyltransferase superfamily. TrmB family.</text>
</comment>
<dbReference type="PANTHER" id="PTHR23417:SF14">
    <property type="entry name" value="PENTACOTRIPEPTIDE-REPEAT REGION OF PRORP DOMAIN-CONTAINING PROTEIN"/>
    <property type="match status" value="1"/>
</dbReference>
<comment type="pathway">
    <text evidence="7">tRNA modification; N(7)-methylguanine-tRNA biosynthesis.</text>
</comment>
<accession>A0ABP8JW74</accession>
<evidence type="ECO:0000313" key="9">
    <source>
        <dbReference type="EMBL" id="GAA4396954.1"/>
    </source>
</evidence>
<feature type="binding site" evidence="7">
    <location>
        <position position="90"/>
    </location>
    <ligand>
        <name>S-adenosyl-L-methionine</name>
        <dbReference type="ChEBI" id="CHEBI:59789"/>
    </ligand>
</feature>
<comment type="function">
    <text evidence="2 7">Catalyzes the formation of N(7)-methylguanine at position 46 (m7G46) in tRNA.</text>
</comment>
<name>A0ABP8JW74_9MICO</name>
<evidence type="ECO:0000256" key="3">
    <source>
        <dbReference type="ARBA" id="ARBA00022603"/>
    </source>
</evidence>
<feature type="binding site" evidence="7">
    <location>
        <position position="115"/>
    </location>
    <ligand>
        <name>S-adenosyl-L-methionine</name>
        <dbReference type="ChEBI" id="CHEBI:59789"/>
    </ligand>
</feature>
<evidence type="ECO:0000256" key="7">
    <source>
        <dbReference type="HAMAP-Rule" id="MF_01057"/>
    </source>
</evidence>
<evidence type="ECO:0000256" key="4">
    <source>
        <dbReference type="ARBA" id="ARBA00022679"/>
    </source>
</evidence>
<keyword evidence="10" id="KW-1185">Reference proteome</keyword>
<dbReference type="InterPro" id="IPR055361">
    <property type="entry name" value="tRNA_methyltr_TrmB_bact"/>
</dbReference>
<proteinExistence type="inferred from homology"/>
<feature type="binding site" evidence="7">
    <location>
        <position position="142"/>
    </location>
    <ligand>
        <name>S-adenosyl-L-methionine</name>
        <dbReference type="ChEBI" id="CHEBI:59789"/>
    </ligand>
</feature>
<protein>
    <recommendedName>
        <fullName evidence="7">tRNA (guanine-N(7)-)-methyltransferase</fullName>
        <ecNumber evidence="7">2.1.1.33</ecNumber>
    </recommendedName>
    <alternativeName>
        <fullName evidence="7">tRNA (guanine(46)-N(7))-methyltransferase</fullName>
    </alternativeName>
    <alternativeName>
        <fullName evidence="7">tRNA(m7G46)-methyltransferase</fullName>
    </alternativeName>
</protein>
<dbReference type="Pfam" id="PF02390">
    <property type="entry name" value="Methyltransf_4"/>
    <property type="match status" value="1"/>
</dbReference>
<dbReference type="EMBL" id="BAABFX010000027">
    <property type="protein sequence ID" value="GAA4396954.1"/>
    <property type="molecule type" value="Genomic_DNA"/>
</dbReference>
<keyword evidence="3 7" id="KW-0489">Methyltransferase</keyword>
<dbReference type="InterPro" id="IPR029063">
    <property type="entry name" value="SAM-dependent_MTases_sf"/>
</dbReference>
<evidence type="ECO:0000256" key="5">
    <source>
        <dbReference type="ARBA" id="ARBA00022691"/>
    </source>
</evidence>
<evidence type="ECO:0000313" key="10">
    <source>
        <dbReference type="Proteomes" id="UP001500390"/>
    </source>
</evidence>
<keyword evidence="5 7" id="KW-0949">S-adenosyl-L-methionine</keyword>
<feature type="binding site" evidence="7">
    <location>
        <position position="169"/>
    </location>
    <ligand>
        <name>substrate</name>
    </ligand>
</feature>
<feature type="binding site" evidence="7">
    <location>
        <position position="201"/>
    </location>
    <ligand>
        <name>substrate</name>
    </ligand>
</feature>
<comment type="caution">
    <text evidence="9">The sequence shown here is derived from an EMBL/GenBank/DDBJ whole genome shotgun (WGS) entry which is preliminary data.</text>
</comment>
<dbReference type="PANTHER" id="PTHR23417">
    <property type="entry name" value="3-DEOXY-D-MANNO-OCTULOSONIC-ACID TRANSFERASE/TRNA GUANINE-N 7 - -METHYLTRANSFERASE"/>
    <property type="match status" value="1"/>
</dbReference>
<comment type="catalytic activity">
    <reaction evidence="1 7">
        <text>guanosine(46) in tRNA + S-adenosyl-L-methionine = N(7)-methylguanosine(46) in tRNA + S-adenosyl-L-homocysteine</text>
        <dbReference type="Rhea" id="RHEA:42708"/>
        <dbReference type="Rhea" id="RHEA-COMP:10188"/>
        <dbReference type="Rhea" id="RHEA-COMP:10189"/>
        <dbReference type="ChEBI" id="CHEBI:57856"/>
        <dbReference type="ChEBI" id="CHEBI:59789"/>
        <dbReference type="ChEBI" id="CHEBI:74269"/>
        <dbReference type="ChEBI" id="CHEBI:74480"/>
        <dbReference type="EC" id="2.1.1.33"/>
    </reaction>
</comment>
<evidence type="ECO:0000256" key="6">
    <source>
        <dbReference type="ARBA" id="ARBA00022694"/>
    </source>
</evidence>
<keyword evidence="4 7" id="KW-0808">Transferase</keyword>
<feature type="binding site" evidence="7">
    <location>
        <position position="165"/>
    </location>
    <ligand>
        <name>S-adenosyl-L-methionine</name>
        <dbReference type="ChEBI" id="CHEBI:59789"/>
    </ligand>
</feature>
<organism evidence="9 10">
    <name type="scientific">Ornithinibacter aureus</name>
    <dbReference type="NCBI Taxonomy" id="622664"/>
    <lineage>
        <taxon>Bacteria</taxon>
        <taxon>Bacillati</taxon>
        <taxon>Actinomycetota</taxon>
        <taxon>Actinomycetes</taxon>
        <taxon>Micrococcales</taxon>
        <taxon>Intrasporangiaceae</taxon>
        <taxon>Ornithinibacter</taxon>
    </lineage>
</organism>
<gene>
    <name evidence="7" type="primary">trmB</name>
    <name evidence="9" type="ORF">GCM10023153_20400</name>
</gene>
<dbReference type="HAMAP" id="MF_01057">
    <property type="entry name" value="tRNA_methyltr_TrmB"/>
    <property type="match status" value="1"/>
</dbReference>